<accession>A0A3B1CL52</accession>
<evidence type="ECO:0000313" key="1">
    <source>
        <dbReference type="EMBL" id="VAX30879.1"/>
    </source>
</evidence>
<dbReference type="EMBL" id="UOGG01000132">
    <property type="protein sequence ID" value="VAX30879.1"/>
    <property type="molecule type" value="Genomic_DNA"/>
</dbReference>
<proteinExistence type="predicted"/>
<sequence length="63" mass="6903">MKITQKITAFALLLALCLIGPISVFAKETPAFPLGETSEWMGTYFKGKKLGFSFAKMKVTEDG</sequence>
<name>A0A3B1CL52_9ZZZZ</name>
<reference evidence="1" key="1">
    <citation type="submission" date="2018-06" db="EMBL/GenBank/DDBJ databases">
        <authorList>
            <person name="Zhirakovskaya E."/>
        </authorList>
    </citation>
    <scope>NUCLEOTIDE SEQUENCE</scope>
</reference>
<dbReference type="AlphaFoldDB" id="A0A3B1CL52"/>
<protein>
    <submittedName>
        <fullName evidence="1">Uncharacterized protein</fullName>
    </submittedName>
</protein>
<feature type="non-terminal residue" evidence="1">
    <location>
        <position position="63"/>
    </location>
</feature>
<gene>
    <name evidence="1" type="ORF">MNBD_NITROSPINAE05-484</name>
</gene>
<organism evidence="1">
    <name type="scientific">hydrothermal vent metagenome</name>
    <dbReference type="NCBI Taxonomy" id="652676"/>
    <lineage>
        <taxon>unclassified sequences</taxon>
        <taxon>metagenomes</taxon>
        <taxon>ecological metagenomes</taxon>
    </lineage>
</organism>